<dbReference type="AlphaFoldDB" id="A0A5C6CEC4"/>
<evidence type="ECO:0000313" key="1">
    <source>
        <dbReference type="EMBL" id="TWU22452.1"/>
    </source>
</evidence>
<dbReference type="RefSeq" id="WP_146595618.1">
    <property type="nucleotide sequence ID" value="NZ_SJPT01000005.1"/>
</dbReference>
<reference evidence="1 2" key="1">
    <citation type="submission" date="2019-02" db="EMBL/GenBank/DDBJ databases">
        <title>Deep-cultivation of Planctomycetes and their phenomic and genomic characterization uncovers novel biology.</title>
        <authorList>
            <person name="Wiegand S."/>
            <person name="Jogler M."/>
            <person name="Boedeker C."/>
            <person name="Pinto D."/>
            <person name="Vollmers J."/>
            <person name="Rivas-Marin E."/>
            <person name="Kohn T."/>
            <person name="Peeters S.H."/>
            <person name="Heuer A."/>
            <person name="Rast P."/>
            <person name="Oberbeckmann S."/>
            <person name="Bunk B."/>
            <person name="Jeske O."/>
            <person name="Meyerdierks A."/>
            <person name="Storesund J.E."/>
            <person name="Kallscheuer N."/>
            <person name="Luecker S."/>
            <person name="Lage O.M."/>
            <person name="Pohl T."/>
            <person name="Merkel B.J."/>
            <person name="Hornburger P."/>
            <person name="Mueller R.-W."/>
            <person name="Bruemmer F."/>
            <person name="Labrenz M."/>
            <person name="Spormann A.M."/>
            <person name="Op Den Camp H."/>
            <person name="Overmann J."/>
            <person name="Amann R."/>
            <person name="Jetten M.S.M."/>
            <person name="Mascher T."/>
            <person name="Medema M.H."/>
            <person name="Devos D.P."/>
            <person name="Kaster A.-K."/>
            <person name="Ovreas L."/>
            <person name="Rohde M."/>
            <person name="Galperin M.Y."/>
            <person name="Jogler C."/>
        </authorList>
    </citation>
    <scope>NUCLEOTIDE SEQUENCE [LARGE SCALE GENOMIC DNA]</scope>
    <source>
        <strain evidence="1 2">Pla52o</strain>
    </source>
</reference>
<gene>
    <name evidence="1" type="ORF">Pla52o_35080</name>
</gene>
<accession>A0A5C6CEC4</accession>
<dbReference type="EMBL" id="SJPT01000005">
    <property type="protein sequence ID" value="TWU22452.1"/>
    <property type="molecule type" value="Genomic_DNA"/>
</dbReference>
<sequence>MPKPIELDSGNLSFVFRDGEKSHSWDTDLITVKLTCERIEDKHKLVQKSGIIQGNAAFFADLGKELVAIGCPVATPTVAARVWGIVNDKFNASVKDLAKQIAR</sequence>
<name>A0A5C6CEC4_9BACT</name>
<dbReference type="Proteomes" id="UP000316304">
    <property type="component" value="Unassembled WGS sequence"/>
</dbReference>
<comment type="caution">
    <text evidence="1">The sequence shown here is derived from an EMBL/GenBank/DDBJ whole genome shotgun (WGS) entry which is preliminary data.</text>
</comment>
<evidence type="ECO:0000313" key="2">
    <source>
        <dbReference type="Proteomes" id="UP000316304"/>
    </source>
</evidence>
<proteinExistence type="predicted"/>
<protein>
    <submittedName>
        <fullName evidence="1">Uncharacterized protein</fullName>
    </submittedName>
</protein>
<keyword evidence="2" id="KW-1185">Reference proteome</keyword>
<organism evidence="1 2">
    <name type="scientific">Novipirellula galeiformis</name>
    <dbReference type="NCBI Taxonomy" id="2528004"/>
    <lineage>
        <taxon>Bacteria</taxon>
        <taxon>Pseudomonadati</taxon>
        <taxon>Planctomycetota</taxon>
        <taxon>Planctomycetia</taxon>
        <taxon>Pirellulales</taxon>
        <taxon>Pirellulaceae</taxon>
        <taxon>Novipirellula</taxon>
    </lineage>
</organism>